<evidence type="ECO:0000313" key="1">
    <source>
        <dbReference type="EMBL" id="KAA6328358.1"/>
    </source>
</evidence>
<dbReference type="EMBL" id="SNRW01043342">
    <property type="protein sequence ID" value="KAA6328358.1"/>
    <property type="molecule type" value="Genomic_DNA"/>
</dbReference>
<organism evidence="1 2">
    <name type="scientific">Streblomastix strix</name>
    <dbReference type="NCBI Taxonomy" id="222440"/>
    <lineage>
        <taxon>Eukaryota</taxon>
        <taxon>Metamonada</taxon>
        <taxon>Preaxostyla</taxon>
        <taxon>Oxymonadida</taxon>
        <taxon>Streblomastigidae</taxon>
        <taxon>Streblomastix</taxon>
    </lineage>
</organism>
<dbReference type="AlphaFoldDB" id="A0A5J4R427"/>
<reference evidence="1 2" key="1">
    <citation type="submission" date="2019-03" db="EMBL/GenBank/DDBJ databases">
        <title>Single cell metagenomics reveals metabolic interactions within the superorganism composed of flagellate Streblomastix strix and complex community of Bacteroidetes bacteria on its surface.</title>
        <authorList>
            <person name="Treitli S.C."/>
            <person name="Kolisko M."/>
            <person name="Husnik F."/>
            <person name="Keeling P."/>
            <person name="Hampl V."/>
        </authorList>
    </citation>
    <scope>NUCLEOTIDE SEQUENCE [LARGE SCALE GENOMIC DNA]</scope>
    <source>
        <strain evidence="1">ST1C</strain>
    </source>
</reference>
<name>A0A5J4R427_9EUKA</name>
<evidence type="ECO:0000313" key="2">
    <source>
        <dbReference type="Proteomes" id="UP000324800"/>
    </source>
</evidence>
<sequence>EGLRIANTPRTCATNEATNGSVNYSAGNPIQWGVNSSVIEGGFQSNGAKVY</sequence>
<protein>
    <submittedName>
        <fullName evidence="1">Uncharacterized protein</fullName>
    </submittedName>
</protein>
<dbReference type="Proteomes" id="UP000324800">
    <property type="component" value="Unassembled WGS sequence"/>
</dbReference>
<accession>A0A5J4R427</accession>
<comment type="caution">
    <text evidence="1">The sequence shown here is derived from an EMBL/GenBank/DDBJ whole genome shotgun (WGS) entry which is preliminary data.</text>
</comment>
<gene>
    <name evidence="1" type="ORF">EZS28_053726</name>
</gene>
<feature type="non-terminal residue" evidence="1">
    <location>
        <position position="1"/>
    </location>
</feature>
<proteinExistence type="predicted"/>